<name>A0A1E4TS69_PACTA</name>
<accession>A0A1E4TS69</accession>
<keyword evidence="4" id="KW-1185">Reference proteome</keyword>
<sequence>MSEHSVGATTPVKQSNVFQEQRYWGKEAVDNQGFDNEQEENDSRVNIKSEFLETTPSSSSKNTGNNKNVYNLKRGPATPLTPTFIQQNIIRRKVAADEIGNQHIESLKNGGNTFTVSPIKETQVQDNCIQEKADDRKEEEMIADFTQAELQDLNEKIRLIELKKQDFFKNEDYKNVKDLLNFMIIEREYEKKILN</sequence>
<dbReference type="AlphaFoldDB" id="A0A1E4TS69"/>
<evidence type="ECO:0000313" key="3">
    <source>
        <dbReference type="EMBL" id="ODV94592.1"/>
    </source>
</evidence>
<feature type="region of interest" description="Disordered" evidence="2">
    <location>
        <begin position="51"/>
        <end position="74"/>
    </location>
</feature>
<organism evidence="3 4">
    <name type="scientific">Pachysolen tannophilus NRRL Y-2460</name>
    <dbReference type="NCBI Taxonomy" id="669874"/>
    <lineage>
        <taxon>Eukaryota</taxon>
        <taxon>Fungi</taxon>
        <taxon>Dikarya</taxon>
        <taxon>Ascomycota</taxon>
        <taxon>Saccharomycotina</taxon>
        <taxon>Pichiomycetes</taxon>
        <taxon>Pachysolenaceae</taxon>
        <taxon>Pachysolen</taxon>
    </lineage>
</organism>
<gene>
    <name evidence="3" type="ORF">PACTADRAFT_34345</name>
</gene>
<evidence type="ECO:0000256" key="1">
    <source>
        <dbReference type="SAM" id="Coils"/>
    </source>
</evidence>
<proteinExistence type="predicted"/>
<evidence type="ECO:0000256" key="2">
    <source>
        <dbReference type="SAM" id="MobiDB-lite"/>
    </source>
</evidence>
<reference evidence="4" key="1">
    <citation type="submission" date="2016-05" db="EMBL/GenBank/DDBJ databases">
        <title>Comparative genomics of biotechnologically important yeasts.</title>
        <authorList>
            <consortium name="DOE Joint Genome Institute"/>
            <person name="Riley R."/>
            <person name="Haridas S."/>
            <person name="Wolfe K.H."/>
            <person name="Lopes M.R."/>
            <person name="Hittinger C.T."/>
            <person name="Goker M."/>
            <person name="Salamov A."/>
            <person name="Wisecaver J."/>
            <person name="Long T.M."/>
            <person name="Aerts A.L."/>
            <person name="Barry K."/>
            <person name="Choi C."/>
            <person name="Clum A."/>
            <person name="Coughlan A.Y."/>
            <person name="Deshpande S."/>
            <person name="Douglass A.P."/>
            <person name="Hanson S.J."/>
            <person name="Klenk H.-P."/>
            <person name="Labutti K."/>
            <person name="Lapidus A."/>
            <person name="Lindquist E."/>
            <person name="Lipzen A."/>
            <person name="Meier-Kolthoff J.P."/>
            <person name="Ohm R.A."/>
            <person name="Otillar R.P."/>
            <person name="Pangilinan J."/>
            <person name="Peng Y."/>
            <person name="Rokas A."/>
            <person name="Rosa C.A."/>
            <person name="Scheuner C."/>
            <person name="Sibirny A.A."/>
            <person name="Slot J.C."/>
            <person name="Stielow J.B."/>
            <person name="Sun H."/>
            <person name="Kurtzman C.P."/>
            <person name="Blackwell M."/>
            <person name="Grigoriev I.V."/>
            <person name="Jeffries T.W."/>
        </authorList>
    </citation>
    <scope>NUCLEOTIDE SEQUENCE [LARGE SCALE GENOMIC DNA]</scope>
    <source>
        <strain evidence="4">NRRL Y-2460</strain>
    </source>
</reference>
<dbReference type="Proteomes" id="UP000094236">
    <property type="component" value="Unassembled WGS sequence"/>
</dbReference>
<dbReference type="EMBL" id="KV454015">
    <property type="protein sequence ID" value="ODV94592.1"/>
    <property type="molecule type" value="Genomic_DNA"/>
</dbReference>
<feature type="coiled-coil region" evidence="1">
    <location>
        <begin position="136"/>
        <end position="170"/>
    </location>
</feature>
<protein>
    <submittedName>
        <fullName evidence="3">Uncharacterized protein</fullName>
    </submittedName>
</protein>
<feature type="compositionally biased region" description="Low complexity" evidence="2">
    <location>
        <begin position="54"/>
        <end position="68"/>
    </location>
</feature>
<keyword evidence="1" id="KW-0175">Coiled coil</keyword>
<evidence type="ECO:0000313" key="4">
    <source>
        <dbReference type="Proteomes" id="UP000094236"/>
    </source>
</evidence>
<dbReference type="OrthoDB" id="3980174at2759"/>